<evidence type="ECO:0000256" key="3">
    <source>
        <dbReference type="ARBA" id="ARBA00007096"/>
    </source>
</evidence>
<keyword evidence="10" id="KW-1185">Reference proteome</keyword>
<evidence type="ECO:0000256" key="2">
    <source>
        <dbReference type="ARBA" id="ARBA00004496"/>
    </source>
</evidence>
<evidence type="ECO:0000313" key="10">
    <source>
        <dbReference type="Proteomes" id="UP000789901"/>
    </source>
</evidence>
<evidence type="ECO:0000256" key="6">
    <source>
        <dbReference type="ARBA" id="ARBA00022490"/>
    </source>
</evidence>
<accession>A0ABN7W790</accession>
<protein>
    <recommendedName>
        <fullName evidence="5">Protein YAE1</fullName>
    </recommendedName>
    <alternativeName>
        <fullName evidence="4">Protein yae1</fullName>
    </alternativeName>
</protein>
<keyword evidence="7" id="KW-0539">Nucleus</keyword>
<dbReference type="InterPro" id="IPR019191">
    <property type="entry name" value="Essential_protein_Yae1_N"/>
</dbReference>
<organism evidence="9 10">
    <name type="scientific">Gigaspora margarita</name>
    <dbReference type="NCBI Taxonomy" id="4874"/>
    <lineage>
        <taxon>Eukaryota</taxon>
        <taxon>Fungi</taxon>
        <taxon>Fungi incertae sedis</taxon>
        <taxon>Mucoromycota</taxon>
        <taxon>Glomeromycotina</taxon>
        <taxon>Glomeromycetes</taxon>
        <taxon>Diversisporales</taxon>
        <taxon>Gigasporaceae</taxon>
        <taxon>Gigaspora</taxon>
    </lineage>
</organism>
<evidence type="ECO:0000256" key="7">
    <source>
        <dbReference type="ARBA" id="ARBA00023242"/>
    </source>
</evidence>
<reference evidence="9 10" key="1">
    <citation type="submission" date="2021-06" db="EMBL/GenBank/DDBJ databases">
        <authorList>
            <person name="Kallberg Y."/>
            <person name="Tangrot J."/>
            <person name="Rosling A."/>
        </authorList>
    </citation>
    <scope>NUCLEOTIDE SEQUENCE [LARGE SCALE GENOMIC DNA]</scope>
    <source>
        <strain evidence="9 10">120-4 pot B 10/14</strain>
    </source>
</reference>
<evidence type="ECO:0000256" key="5">
    <source>
        <dbReference type="ARBA" id="ARBA00018400"/>
    </source>
</evidence>
<comment type="similarity">
    <text evidence="3">Belongs to the YAE1 family.</text>
</comment>
<gene>
    <name evidence="9" type="ORF">GMARGA_LOCUS27282</name>
</gene>
<dbReference type="Pfam" id="PF09811">
    <property type="entry name" value="Yae1_N"/>
    <property type="match status" value="1"/>
</dbReference>
<evidence type="ECO:0000256" key="4">
    <source>
        <dbReference type="ARBA" id="ARBA00017286"/>
    </source>
</evidence>
<sequence>ETLSFVPPPATYPPDANISTGVTLGSGVWSPTRVKRWCEFLKDAANFVFNGEEKFKKSTIAQPSNRVWEIEELGIRGRPYDRNLKRFNSNLEMVDKINDVWVSDEEIVDYDRLISSKNWERMNEDFGNIGYKEGILEGKDITIQEGFNKGYAEGARVGKEIGRLRGLLNTLLEYYTPLLNSTNVDDSNIILPTQSTIDRLKSLENDLANLTIEKIFTKSYFKATLLTDSTCSCREKSDSTMESCCKKNNMDDLEVSNIDNESESCLSSQQSVLQANSPEQILAEYREKVKTLLAEFGFSINSI</sequence>
<feature type="non-terminal residue" evidence="9">
    <location>
        <position position="1"/>
    </location>
</feature>
<dbReference type="PANTHER" id="PTHR18829">
    <property type="entry name" value="PROTEIN YAE1 HOMOLOG"/>
    <property type="match status" value="1"/>
</dbReference>
<feature type="domain" description="Essential protein Yae1 N-terminal" evidence="8">
    <location>
        <begin position="130"/>
        <end position="168"/>
    </location>
</feature>
<comment type="subcellular location">
    <subcellularLocation>
        <location evidence="2">Cytoplasm</location>
    </subcellularLocation>
    <subcellularLocation>
        <location evidence="1">Nucleus</location>
    </subcellularLocation>
</comment>
<proteinExistence type="inferred from homology"/>
<dbReference type="InterPro" id="IPR038881">
    <property type="entry name" value="Yae1-like"/>
</dbReference>
<name>A0ABN7W790_GIGMA</name>
<evidence type="ECO:0000259" key="8">
    <source>
        <dbReference type="Pfam" id="PF09811"/>
    </source>
</evidence>
<evidence type="ECO:0000256" key="1">
    <source>
        <dbReference type="ARBA" id="ARBA00004123"/>
    </source>
</evidence>
<dbReference type="PANTHER" id="PTHR18829:SF0">
    <property type="entry name" value="PROTEIN YAE1 HOMOLOG"/>
    <property type="match status" value="1"/>
</dbReference>
<keyword evidence="6" id="KW-0963">Cytoplasm</keyword>
<dbReference type="Proteomes" id="UP000789901">
    <property type="component" value="Unassembled WGS sequence"/>
</dbReference>
<dbReference type="EMBL" id="CAJVQB010033158">
    <property type="protein sequence ID" value="CAG8819342.1"/>
    <property type="molecule type" value="Genomic_DNA"/>
</dbReference>
<evidence type="ECO:0000313" key="9">
    <source>
        <dbReference type="EMBL" id="CAG8819342.1"/>
    </source>
</evidence>
<comment type="caution">
    <text evidence="9">The sequence shown here is derived from an EMBL/GenBank/DDBJ whole genome shotgun (WGS) entry which is preliminary data.</text>
</comment>